<proteinExistence type="predicted"/>
<evidence type="ECO:0000313" key="5">
    <source>
        <dbReference type="Proteomes" id="UP000327493"/>
    </source>
</evidence>
<dbReference type="InterPro" id="IPR000770">
    <property type="entry name" value="SAND_dom"/>
</dbReference>
<feature type="compositionally biased region" description="Basic and acidic residues" evidence="1">
    <location>
        <begin position="339"/>
        <end position="352"/>
    </location>
</feature>
<feature type="compositionally biased region" description="Acidic residues" evidence="1">
    <location>
        <begin position="143"/>
        <end position="163"/>
    </location>
</feature>
<feature type="transmembrane region" description="Helical" evidence="2">
    <location>
        <begin position="71"/>
        <end position="99"/>
    </location>
</feature>
<dbReference type="AlphaFoldDB" id="A0A5J5CSU1"/>
<dbReference type="Gene3D" id="3.10.390.10">
    <property type="entry name" value="SAND domain-like"/>
    <property type="match status" value="1"/>
</dbReference>
<feature type="compositionally biased region" description="Acidic residues" evidence="1">
    <location>
        <begin position="238"/>
        <end position="259"/>
    </location>
</feature>
<sequence length="566" mass="63562">MYPKQERKIREQQENLLTERNNEISRKEKQLEEHFQGQDLEAKKRDLWRKEEDKARAEAEKYIRNALVWKCITFLAVIGLLLGLALQAPIVWVLAGIMISLGCDSRPVSGGGSAEEPVELAVLDVKFPCRNQCVFRSETKLDYDEEDEEEQEEEEEYPEDDEQPGTSTQNTPNKRAQDDSEECIESEGRWFSPGAFEDFGGKAASKKWKTSISYKKKPLQFLFEQKKIPSRNCISESQSEESDIQSKEESEEDEDEDVKDDNWFRGSEELTQESEEEGEERVGVKDGGDVVDSGVNKSKGEKDEIGETENEDMTPVAENDKDIDSWCTPLDGDADSEEEREHSGSAKDDPIDPSRISDPPIVWGQSNERKDGHRETKTGTPLCAPVASAPDIQPEILNKPDDAGSTCNHTAELRISPVLLVPHGAINIRDVATNTEPIQRDATSSGHDAALLKVIKTEKRFPQASDSTQPSDTVEAPISTQSDLDTMDLDQLKREKIIMQLKATLDETLLVGVEEEVGKPPCASYWCPWYWPIYCSYSSGSLIRICSSLKYSPSGRGGRAEEQRDD</sequence>
<gene>
    <name evidence="4" type="ORF">FQN60_003561</name>
</gene>
<dbReference type="Proteomes" id="UP000327493">
    <property type="component" value="Chromosome 15"/>
</dbReference>
<accession>A0A5J5CSU1</accession>
<feature type="region of interest" description="Disordered" evidence="1">
    <location>
        <begin position="1"/>
        <end position="37"/>
    </location>
</feature>
<reference evidence="4 5" key="1">
    <citation type="submission" date="2019-08" db="EMBL/GenBank/DDBJ databases">
        <title>A chromosome-level genome assembly, high-density linkage maps, and genome scans reveal the genomic architecture of hybrid incompatibilities underlying speciation via character displacement in darters (Percidae: Etheostominae).</title>
        <authorList>
            <person name="Moran R.L."/>
            <person name="Catchen J.M."/>
            <person name="Fuller R.C."/>
        </authorList>
    </citation>
    <scope>NUCLEOTIDE SEQUENCE [LARGE SCALE GENOMIC DNA]</scope>
    <source>
        <strain evidence="4">EspeVRDwgs_2016</strain>
        <tissue evidence="4">Muscle</tissue>
    </source>
</reference>
<evidence type="ECO:0000256" key="2">
    <source>
        <dbReference type="SAM" id="Phobius"/>
    </source>
</evidence>
<name>A0A5J5CSU1_9PERO</name>
<dbReference type="InterPro" id="IPR010919">
    <property type="entry name" value="SAND-like_dom_sf"/>
</dbReference>
<dbReference type="EMBL" id="VOFY01000015">
    <property type="protein sequence ID" value="KAA8584867.1"/>
    <property type="molecule type" value="Genomic_DNA"/>
</dbReference>
<feature type="compositionally biased region" description="Basic and acidic residues" evidence="1">
    <location>
        <begin position="367"/>
        <end position="377"/>
    </location>
</feature>
<dbReference type="SUPFAM" id="SSF63763">
    <property type="entry name" value="SAND domain-like"/>
    <property type="match status" value="1"/>
</dbReference>
<dbReference type="Pfam" id="PF01342">
    <property type="entry name" value="SAND"/>
    <property type="match status" value="1"/>
</dbReference>
<feature type="compositionally biased region" description="Polar residues" evidence="1">
    <location>
        <begin position="165"/>
        <end position="174"/>
    </location>
</feature>
<evidence type="ECO:0000256" key="1">
    <source>
        <dbReference type="SAM" id="MobiDB-lite"/>
    </source>
</evidence>
<keyword evidence="2" id="KW-0812">Transmembrane</keyword>
<evidence type="ECO:0000313" key="4">
    <source>
        <dbReference type="EMBL" id="KAA8584867.1"/>
    </source>
</evidence>
<protein>
    <recommendedName>
        <fullName evidence="3">SAND domain-containing protein</fullName>
    </recommendedName>
</protein>
<feature type="compositionally biased region" description="Basic and acidic residues" evidence="1">
    <location>
        <begin position="20"/>
        <end position="37"/>
    </location>
</feature>
<feature type="region of interest" description="Disordered" evidence="1">
    <location>
        <begin position="140"/>
        <end position="185"/>
    </location>
</feature>
<keyword evidence="2" id="KW-0472">Membrane</keyword>
<organism evidence="4 5">
    <name type="scientific">Etheostoma spectabile</name>
    <name type="common">orangethroat darter</name>
    <dbReference type="NCBI Taxonomy" id="54343"/>
    <lineage>
        <taxon>Eukaryota</taxon>
        <taxon>Metazoa</taxon>
        <taxon>Chordata</taxon>
        <taxon>Craniata</taxon>
        <taxon>Vertebrata</taxon>
        <taxon>Euteleostomi</taxon>
        <taxon>Actinopterygii</taxon>
        <taxon>Neopterygii</taxon>
        <taxon>Teleostei</taxon>
        <taxon>Neoteleostei</taxon>
        <taxon>Acanthomorphata</taxon>
        <taxon>Eupercaria</taxon>
        <taxon>Perciformes</taxon>
        <taxon>Percoidei</taxon>
        <taxon>Percidae</taxon>
        <taxon>Etheostomatinae</taxon>
        <taxon>Etheostoma</taxon>
    </lineage>
</organism>
<comment type="caution">
    <text evidence="4">The sequence shown here is derived from an EMBL/GenBank/DDBJ whole genome shotgun (WGS) entry which is preliminary data.</text>
</comment>
<dbReference type="GO" id="GO:0003677">
    <property type="term" value="F:DNA binding"/>
    <property type="evidence" value="ECO:0007669"/>
    <property type="project" value="InterPro"/>
</dbReference>
<evidence type="ECO:0000259" key="3">
    <source>
        <dbReference type="PROSITE" id="PS50864"/>
    </source>
</evidence>
<dbReference type="PROSITE" id="PS50864">
    <property type="entry name" value="SAND"/>
    <property type="match status" value="1"/>
</dbReference>
<feature type="domain" description="SAND" evidence="3">
    <location>
        <begin position="180"/>
        <end position="229"/>
    </location>
</feature>
<feature type="region of interest" description="Disordered" evidence="1">
    <location>
        <begin position="227"/>
        <end position="387"/>
    </location>
</feature>
<feature type="non-terminal residue" evidence="4">
    <location>
        <position position="566"/>
    </location>
</feature>
<feature type="compositionally biased region" description="Acidic residues" evidence="1">
    <location>
        <begin position="270"/>
        <end position="279"/>
    </location>
</feature>
<keyword evidence="2" id="KW-1133">Transmembrane helix</keyword>
<dbReference type="SMART" id="SM00258">
    <property type="entry name" value="SAND"/>
    <property type="match status" value="1"/>
</dbReference>
<feature type="compositionally biased region" description="Basic and acidic residues" evidence="1">
    <location>
        <begin position="1"/>
        <end position="13"/>
    </location>
</feature>
<keyword evidence="5" id="KW-1185">Reference proteome</keyword>